<feature type="transmembrane region" description="Helical" evidence="1">
    <location>
        <begin position="5"/>
        <end position="22"/>
    </location>
</feature>
<dbReference type="Proteomes" id="UP001225605">
    <property type="component" value="Unassembled WGS sequence"/>
</dbReference>
<feature type="transmembrane region" description="Helical" evidence="1">
    <location>
        <begin position="96"/>
        <end position="113"/>
    </location>
</feature>
<evidence type="ECO:0000313" key="3">
    <source>
        <dbReference type="Proteomes" id="UP001225605"/>
    </source>
</evidence>
<protein>
    <submittedName>
        <fullName evidence="2">Uncharacterized protein</fullName>
    </submittedName>
</protein>
<keyword evidence="1" id="KW-1133">Transmembrane helix</keyword>
<comment type="caution">
    <text evidence="2">The sequence shown here is derived from an EMBL/GenBank/DDBJ whole genome shotgun (WGS) entry which is preliminary data.</text>
</comment>
<accession>A0ABU0WXF4</accession>
<dbReference type="EMBL" id="NSDM01000004">
    <property type="protein sequence ID" value="MDQ2584496.1"/>
    <property type="molecule type" value="Genomic_DNA"/>
</dbReference>
<keyword evidence="1" id="KW-0812">Transmembrane</keyword>
<feature type="transmembrane region" description="Helical" evidence="1">
    <location>
        <begin position="71"/>
        <end position="90"/>
    </location>
</feature>
<evidence type="ECO:0000313" key="2">
    <source>
        <dbReference type="EMBL" id="MDQ2584496.1"/>
    </source>
</evidence>
<gene>
    <name evidence="2" type="ORF">CKY47_10975</name>
</gene>
<reference evidence="2 3" key="1">
    <citation type="submission" date="2017-06" db="EMBL/GenBank/DDBJ databases">
        <title>Cultured bacterium strain Saccharothrix yanglingensis Hhs.015.</title>
        <authorList>
            <person name="Xia Y."/>
        </authorList>
    </citation>
    <scope>NUCLEOTIDE SEQUENCE [LARGE SCALE GENOMIC DNA]</scope>
    <source>
        <strain evidence="2 3">Hhs.015</strain>
    </source>
</reference>
<keyword evidence="1" id="KW-0472">Membrane</keyword>
<dbReference type="RefSeq" id="WP_306745638.1">
    <property type="nucleotide sequence ID" value="NZ_NSDM01000004.1"/>
</dbReference>
<proteinExistence type="predicted"/>
<organism evidence="2 3">
    <name type="scientific">Saccharothrix yanglingensis</name>
    <dbReference type="NCBI Taxonomy" id="659496"/>
    <lineage>
        <taxon>Bacteria</taxon>
        <taxon>Bacillati</taxon>
        <taxon>Actinomycetota</taxon>
        <taxon>Actinomycetes</taxon>
        <taxon>Pseudonocardiales</taxon>
        <taxon>Pseudonocardiaceae</taxon>
        <taxon>Saccharothrix</taxon>
    </lineage>
</organism>
<keyword evidence="3" id="KW-1185">Reference proteome</keyword>
<feature type="transmembrane region" description="Helical" evidence="1">
    <location>
        <begin position="42"/>
        <end position="64"/>
    </location>
</feature>
<name>A0ABU0WXF4_9PSEU</name>
<sequence>MLGRVVVGVAVGAGLGAAWWGLREFIAAGVVCSTEDWDCLGLGLVAMPVSLLVGVLLSWLVLAVARQARPLGFAAVGVTFAAVLTLMTVWVNVPAGALLAGVVGFALAAPVTARHDVRETARRG</sequence>
<evidence type="ECO:0000256" key="1">
    <source>
        <dbReference type="SAM" id="Phobius"/>
    </source>
</evidence>